<comment type="caution">
    <text evidence="3">The sequence shown here is derived from an EMBL/GenBank/DDBJ whole genome shotgun (WGS) entry which is preliminary data.</text>
</comment>
<reference evidence="3" key="1">
    <citation type="submission" date="2023-06" db="EMBL/GenBank/DDBJ databases">
        <authorList>
            <person name="Zeman M."/>
            <person name="Kubasova T."/>
            <person name="Jahodarova E."/>
            <person name="Nykrynova M."/>
            <person name="Rychlik I."/>
        </authorList>
    </citation>
    <scope>NUCLEOTIDE SEQUENCE</scope>
    <source>
        <strain evidence="3">ET15</strain>
        <strain evidence="2">ET37</strain>
    </source>
</reference>
<dbReference type="InterPro" id="IPR024278">
    <property type="entry name" value="DUF3823_N"/>
</dbReference>
<feature type="domain" description="DUF3823" evidence="1">
    <location>
        <begin position="28"/>
        <end position="100"/>
    </location>
</feature>
<sequence>MRKLFYIFVAVTCLTSCELDDYDAPEETFTGAFVDKATGEPIQTETGDNGIQLYMYETSYKENPTPWKFTAMQDGTFRNTRVFKATYTVLPYGPFVPLTETAADGTLTKDERLKDFRISGKTVHQFKVEPFLRIKVVGEPVVKDNRISVTVRIERGTSDPRYQQDCTDVVLFANNSSTYVGNNNYDSRISTFVRDDEAKNAVGHDITLTTDDVNKANGTHQKYYVRVGARTDVRTNGVSRYNYTAPLTVYVP</sequence>
<name>A0AAW7JFV0_9BACT</name>
<evidence type="ECO:0000313" key="3">
    <source>
        <dbReference type="EMBL" id="MDN0024150.1"/>
    </source>
</evidence>
<dbReference type="Pfam" id="PF12866">
    <property type="entry name" value="DUF3823"/>
    <property type="match status" value="1"/>
</dbReference>
<protein>
    <submittedName>
        <fullName evidence="3">DUF3823 domain-containing protein</fullName>
    </submittedName>
</protein>
<accession>A0AAW7JFV0</accession>
<dbReference type="EMBL" id="JAUEIF010000001">
    <property type="protein sequence ID" value="MDN0024150.1"/>
    <property type="molecule type" value="Genomic_DNA"/>
</dbReference>
<dbReference type="RefSeq" id="WP_289824468.1">
    <property type="nucleotide sequence ID" value="NZ_JAUEIE010000001.1"/>
</dbReference>
<keyword evidence="4" id="KW-1185">Reference proteome</keyword>
<dbReference type="AlphaFoldDB" id="A0AAW7JFV0"/>
<evidence type="ECO:0000313" key="2">
    <source>
        <dbReference type="EMBL" id="MDN0021654.1"/>
    </source>
</evidence>
<gene>
    <name evidence="2" type="ORF">QVN81_01260</name>
    <name evidence="3" type="ORF">QVN84_01250</name>
</gene>
<dbReference type="Proteomes" id="UP001168478">
    <property type="component" value="Unassembled WGS sequence"/>
</dbReference>
<evidence type="ECO:0000259" key="1">
    <source>
        <dbReference type="Pfam" id="PF12866"/>
    </source>
</evidence>
<proteinExistence type="predicted"/>
<dbReference type="EMBL" id="JAUEIE010000001">
    <property type="protein sequence ID" value="MDN0021654.1"/>
    <property type="molecule type" value="Genomic_DNA"/>
</dbReference>
<dbReference type="Gene3D" id="2.60.40.1120">
    <property type="entry name" value="Carboxypeptidase-like, regulatory domain"/>
    <property type="match status" value="1"/>
</dbReference>
<dbReference type="Proteomes" id="UP001167831">
    <property type="component" value="Unassembled WGS sequence"/>
</dbReference>
<reference evidence="3" key="2">
    <citation type="submission" date="2023-08" db="EMBL/GenBank/DDBJ databases">
        <title>Identification and characterization of horizontal gene transfer across gut microbiota members of farm animals based on homology search.</title>
        <authorList>
            <person name="Schwarzerova J."/>
            <person name="Nykrynova M."/>
            <person name="Jureckova K."/>
            <person name="Cejkova D."/>
            <person name="Rychlik I."/>
        </authorList>
    </citation>
    <scope>NUCLEOTIDE SEQUENCE</scope>
    <source>
        <strain evidence="3">ET15</strain>
        <strain evidence="2">ET37</strain>
    </source>
</reference>
<dbReference type="Gene3D" id="2.60.40.2060">
    <property type="match status" value="1"/>
</dbReference>
<organism evidence="3 5">
    <name type="scientific">Leyella lascolaii</name>
    <dbReference type="NCBI Taxonomy" id="1776379"/>
    <lineage>
        <taxon>Bacteria</taxon>
        <taxon>Pseudomonadati</taxon>
        <taxon>Bacteroidota</taxon>
        <taxon>Bacteroidia</taxon>
        <taxon>Bacteroidales</taxon>
        <taxon>Prevotellaceae</taxon>
        <taxon>Leyella</taxon>
    </lineage>
</organism>
<evidence type="ECO:0000313" key="5">
    <source>
        <dbReference type="Proteomes" id="UP001168478"/>
    </source>
</evidence>
<evidence type="ECO:0000313" key="4">
    <source>
        <dbReference type="Proteomes" id="UP001167831"/>
    </source>
</evidence>